<keyword evidence="8" id="KW-0539">Nucleus</keyword>
<evidence type="ECO:0000313" key="10">
    <source>
        <dbReference type="EMBL" id="GMS82581.1"/>
    </source>
</evidence>
<organism evidence="10 11">
    <name type="scientific">Pristionchus entomophagus</name>
    <dbReference type="NCBI Taxonomy" id="358040"/>
    <lineage>
        <taxon>Eukaryota</taxon>
        <taxon>Metazoa</taxon>
        <taxon>Ecdysozoa</taxon>
        <taxon>Nematoda</taxon>
        <taxon>Chromadorea</taxon>
        <taxon>Rhabditida</taxon>
        <taxon>Rhabditina</taxon>
        <taxon>Diplogasteromorpha</taxon>
        <taxon>Diplogasteroidea</taxon>
        <taxon>Neodiplogasteridae</taxon>
        <taxon>Pristionchus</taxon>
    </lineage>
</organism>
<comment type="caution">
    <text evidence="10">The sequence shown here is derived from an EMBL/GenBank/DDBJ whole genome shotgun (WGS) entry which is preliminary data.</text>
</comment>
<dbReference type="AlphaFoldDB" id="A0AAV5SSS1"/>
<dbReference type="Proteomes" id="UP001432027">
    <property type="component" value="Unassembled WGS sequence"/>
</dbReference>
<evidence type="ECO:0000256" key="6">
    <source>
        <dbReference type="ARBA" id="ARBA00023163"/>
    </source>
</evidence>
<evidence type="ECO:0000313" key="11">
    <source>
        <dbReference type="Proteomes" id="UP001432027"/>
    </source>
</evidence>
<evidence type="ECO:0000259" key="9">
    <source>
        <dbReference type="PROSITE" id="PS51030"/>
    </source>
</evidence>
<dbReference type="SUPFAM" id="SSF57716">
    <property type="entry name" value="Glucocorticoid receptor-like (DNA-binding domain)"/>
    <property type="match status" value="1"/>
</dbReference>
<evidence type="ECO:0000256" key="5">
    <source>
        <dbReference type="ARBA" id="ARBA00023125"/>
    </source>
</evidence>
<dbReference type="PROSITE" id="PS51030">
    <property type="entry name" value="NUCLEAR_REC_DBD_2"/>
    <property type="match status" value="1"/>
</dbReference>
<dbReference type="Pfam" id="PF00105">
    <property type="entry name" value="zf-C4"/>
    <property type="match status" value="1"/>
</dbReference>
<dbReference type="InterPro" id="IPR001628">
    <property type="entry name" value="Znf_hrmn_rcpt"/>
</dbReference>
<feature type="non-terminal residue" evidence="10">
    <location>
        <position position="94"/>
    </location>
</feature>
<name>A0AAV5SSS1_9BILA</name>
<dbReference type="GO" id="GO:0005634">
    <property type="term" value="C:nucleus"/>
    <property type="evidence" value="ECO:0007669"/>
    <property type="project" value="TreeGrafter"/>
</dbReference>
<dbReference type="GO" id="GO:0008270">
    <property type="term" value="F:zinc ion binding"/>
    <property type="evidence" value="ECO:0007669"/>
    <property type="project" value="UniProtKB-KW"/>
</dbReference>
<dbReference type="GO" id="GO:0043565">
    <property type="term" value="F:sequence-specific DNA binding"/>
    <property type="evidence" value="ECO:0007669"/>
    <property type="project" value="InterPro"/>
</dbReference>
<reference evidence="10" key="1">
    <citation type="submission" date="2023-10" db="EMBL/GenBank/DDBJ databases">
        <title>Genome assembly of Pristionchus species.</title>
        <authorList>
            <person name="Yoshida K."/>
            <person name="Sommer R.J."/>
        </authorList>
    </citation>
    <scope>NUCLEOTIDE SEQUENCE</scope>
    <source>
        <strain evidence="10">RS0144</strain>
    </source>
</reference>
<keyword evidence="2" id="KW-0863">Zinc-finger</keyword>
<protein>
    <recommendedName>
        <fullName evidence="9">Nuclear receptor domain-containing protein</fullName>
    </recommendedName>
</protein>
<keyword evidence="1" id="KW-0479">Metal-binding</keyword>
<keyword evidence="5" id="KW-0238">DNA-binding</keyword>
<keyword evidence="7" id="KW-0675">Receptor</keyword>
<dbReference type="PANTHER" id="PTHR46011:SF6">
    <property type="entry name" value="HIGH ZINC ACTIVATED NUCLEAR RECEPTOR PROTEIN"/>
    <property type="match status" value="1"/>
</dbReference>
<keyword evidence="4" id="KW-0805">Transcription regulation</keyword>
<keyword evidence="6" id="KW-0804">Transcription</keyword>
<evidence type="ECO:0000256" key="8">
    <source>
        <dbReference type="ARBA" id="ARBA00023242"/>
    </source>
</evidence>
<dbReference type="GO" id="GO:0003700">
    <property type="term" value="F:DNA-binding transcription factor activity"/>
    <property type="evidence" value="ECO:0007669"/>
    <property type="project" value="InterPro"/>
</dbReference>
<evidence type="ECO:0000256" key="1">
    <source>
        <dbReference type="ARBA" id="ARBA00022723"/>
    </source>
</evidence>
<gene>
    <name evidence="10" type="ORF">PENTCL1PPCAC_4756</name>
</gene>
<proteinExistence type="predicted"/>
<evidence type="ECO:0000256" key="7">
    <source>
        <dbReference type="ARBA" id="ARBA00023170"/>
    </source>
</evidence>
<feature type="non-terminal residue" evidence="10">
    <location>
        <position position="1"/>
    </location>
</feature>
<evidence type="ECO:0000256" key="3">
    <source>
        <dbReference type="ARBA" id="ARBA00022833"/>
    </source>
</evidence>
<dbReference type="EMBL" id="BTSX01000002">
    <property type="protein sequence ID" value="GMS82581.1"/>
    <property type="molecule type" value="Genomic_DNA"/>
</dbReference>
<dbReference type="Gene3D" id="3.30.50.10">
    <property type="entry name" value="Erythroid Transcription Factor GATA-1, subunit A"/>
    <property type="match status" value="1"/>
</dbReference>
<evidence type="ECO:0000256" key="4">
    <source>
        <dbReference type="ARBA" id="ARBA00023015"/>
    </source>
</evidence>
<accession>A0AAV5SSS1</accession>
<keyword evidence="3" id="KW-0862">Zinc</keyword>
<sequence>KVEKGREGVREGKRRRDKLFSLLTLPILSPLPSRALLPTVCEEMARKCLICQAGITQIHMGIDACRACAVFYRRARRSKCKFRCKSSTGKCVEE</sequence>
<dbReference type="InterPro" id="IPR013088">
    <property type="entry name" value="Znf_NHR/GATA"/>
</dbReference>
<evidence type="ECO:0000256" key="2">
    <source>
        <dbReference type="ARBA" id="ARBA00022771"/>
    </source>
</evidence>
<keyword evidence="11" id="KW-1185">Reference proteome</keyword>
<dbReference type="PANTHER" id="PTHR46011">
    <property type="entry name" value="NUCLEAR HORMONE RECEPTOR FAMILY MEMBER NHR-86-RELATED"/>
    <property type="match status" value="1"/>
</dbReference>
<feature type="domain" description="Nuclear receptor" evidence="9">
    <location>
        <begin position="45"/>
        <end position="94"/>
    </location>
</feature>